<dbReference type="Pfam" id="PF02518">
    <property type="entry name" value="HATPase_c"/>
    <property type="match status" value="1"/>
</dbReference>
<dbReference type="HOGENOM" id="CLU_000445_50_1_0"/>
<dbReference type="Gene3D" id="3.30.565.10">
    <property type="entry name" value="Histidine kinase-like ATPase, C-terminal domain"/>
    <property type="match status" value="1"/>
</dbReference>
<evidence type="ECO:0000256" key="10">
    <source>
        <dbReference type="ARBA" id="ARBA00023170"/>
    </source>
</evidence>
<dbReference type="GO" id="GO:0006355">
    <property type="term" value="P:regulation of DNA-templated transcription"/>
    <property type="evidence" value="ECO:0007669"/>
    <property type="project" value="InterPro"/>
</dbReference>
<dbReference type="SUPFAM" id="SSF55874">
    <property type="entry name" value="ATPase domain of HSP90 chaperone/DNA topoisomerase II/histidine kinase"/>
    <property type="match status" value="1"/>
</dbReference>
<dbReference type="SUPFAM" id="SSF55781">
    <property type="entry name" value="GAF domain-like"/>
    <property type="match status" value="2"/>
</dbReference>
<gene>
    <name evidence="13" type="ordered locus">Deide_3p02370</name>
</gene>
<dbReference type="AlphaFoldDB" id="C1D3W9"/>
<dbReference type="SMART" id="SM00388">
    <property type="entry name" value="HisKA"/>
    <property type="match status" value="1"/>
</dbReference>
<evidence type="ECO:0000256" key="4">
    <source>
        <dbReference type="ARBA" id="ARBA00022543"/>
    </source>
</evidence>
<dbReference type="InterPro" id="IPR035965">
    <property type="entry name" value="PAS-like_dom_sf"/>
</dbReference>
<dbReference type="Pfam" id="PF00360">
    <property type="entry name" value="PHY"/>
    <property type="match status" value="1"/>
</dbReference>
<dbReference type="InterPro" id="IPR043150">
    <property type="entry name" value="Phytochrome_PHY_sf"/>
</dbReference>
<dbReference type="OrthoDB" id="9766459at2"/>
<dbReference type="InterPro" id="IPR016132">
    <property type="entry name" value="Phyto_chromo_attachment"/>
</dbReference>
<dbReference type="SUPFAM" id="SSF47384">
    <property type="entry name" value="Homodimeric domain of signal transducing histidine kinase"/>
    <property type="match status" value="1"/>
</dbReference>
<keyword evidence="9" id="KW-0157">Chromophore</keyword>
<dbReference type="Pfam" id="PF01590">
    <property type="entry name" value="GAF"/>
    <property type="match status" value="1"/>
</dbReference>
<evidence type="ECO:0000256" key="9">
    <source>
        <dbReference type="ARBA" id="ARBA00022991"/>
    </source>
</evidence>
<dbReference type="SMART" id="SM00065">
    <property type="entry name" value="GAF"/>
    <property type="match status" value="1"/>
</dbReference>
<dbReference type="InterPro" id="IPR003594">
    <property type="entry name" value="HATPase_dom"/>
</dbReference>
<dbReference type="EC" id="2.7.13.3" evidence="3"/>
<evidence type="ECO:0000256" key="8">
    <source>
        <dbReference type="ARBA" id="ARBA00022777"/>
    </source>
</evidence>
<dbReference type="InterPro" id="IPR003661">
    <property type="entry name" value="HisK_dim/P_dom"/>
</dbReference>
<evidence type="ECO:0000256" key="3">
    <source>
        <dbReference type="ARBA" id="ARBA00012438"/>
    </source>
</evidence>
<keyword evidence="5" id="KW-0597">Phosphoprotein</keyword>
<evidence type="ECO:0000256" key="2">
    <source>
        <dbReference type="ARBA" id="ARBA00006402"/>
    </source>
</evidence>
<dbReference type="Proteomes" id="UP000002208">
    <property type="component" value="Plasmid 3"/>
</dbReference>
<name>C1D3W9_DEIDV</name>
<accession>C1D3W9</accession>
<proteinExistence type="inferred from homology"/>
<dbReference type="InterPro" id="IPR036890">
    <property type="entry name" value="HATPase_C_sf"/>
</dbReference>
<dbReference type="InterPro" id="IPR001294">
    <property type="entry name" value="Phytochrome"/>
</dbReference>
<organism evidence="13 14">
    <name type="scientific">Deinococcus deserti (strain DSM 17065 / CIP 109153 / LMG 22923 / VCD115)</name>
    <dbReference type="NCBI Taxonomy" id="546414"/>
    <lineage>
        <taxon>Bacteria</taxon>
        <taxon>Thermotogati</taxon>
        <taxon>Deinococcota</taxon>
        <taxon>Deinococci</taxon>
        <taxon>Deinococcales</taxon>
        <taxon>Deinococcaceae</taxon>
        <taxon>Deinococcus</taxon>
    </lineage>
</organism>
<keyword evidence="14" id="KW-1185">Reference proteome</keyword>
<dbReference type="GO" id="GO:0009584">
    <property type="term" value="P:detection of visible light"/>
    <property type="evidence" value="ECO:0007669"/>
    <property type="project" value="InterPro"/>
</dbReference>
<keyword evidence="10" id="KW-0675">Receptor</keyword>
<dbReference type="InterPro" id="IPR013515">
    <property type="entry name" value="Phytochrome_cen-reg"/>
</dbReference>
<dbReference type="InterPro" id="IPR013654">
    <property type="entry name" value="PAS_2"/>
</dbReference>
<keyword evidence="6" id="KW-0716">Sensory transduction</keyword>
<feature type="domain" description="Histidine kinase" evidence="12">
    <location>
        <begin position="547"/>
        <end position="757"/>
    </location>
</feature>
<evidence type="ECO:0000256" key="5">
    <source>
        <dbReference type="ARBA" id="ARBA00022553"/>
    </source>
</evidence>
<dbReference type="GO" id="GO:0009881">
    <property type="term" value="F:photoreceptor activity"/>
    <property type="evidence" value="ECO:0007669"/>
    <property type="project" value="UniProtKB-KW"/>
</dbReference>
<dbReference type="PROSITE" id="PS50109">
    <property type="entry name" value="HIS_KIN"/>
    <property type="match status" value="1"/>
</dbReference>
<dbReference type="RefSeq" id="WP_012695070.1">
    <property type="nucleotide sequence ID" value="NC_012528.1"/>
</dbReference>
<dbReference type="PROSITE" id="PS50046">
    <property type="entry name" value="PHYTOCHROME_2"/>
    <property type="match status" value="1"/>
</dbReference>
<dbReference type="Pfam" id="PF00512">
    <property type="entry name" value="HisKA"/>
    <property type="match status" value="1"/>
</dbReference>
<sequence>MSDEHLLAPAHLGGPAIDASNCAREPIHIPGSIQPHGALLVLSVHEMCIVQVSANIPEFFERPAESLLGQPLELLVTPTSLSPLKKMLTLEGRTHTFPVTLLKGLTYDATAHLAQGVLVLELERPNSPEVAADIYRATQQALTELDSSRDVLGLCATAASQVRELTGFDRVMIYRFAEDGSGEVVAEARHSDIASYLGHRFPESDIPRQARALYLKNLLRLTADVNAGVIPLVPLLNPVTGAPLDMSLMVLRSTSPMHVQYLKNMGVTSSLSVSIVQDGRLWGLIACHHTTARVIPHQVRASCEFLGRVLAMQLAAKRDAETYRFREKLKHRHQQILNAMMSSRLPVEAIRRPDLDVVGFMRASGFAVRLAGQVVTLGETPAEPELQHLLGWLREHHPSSFHTNTLSAFLPAATAYSDKASGVLGMSVSGHWEEYLLWFRPEIPQTVTWGGNPAKPVQSGEDGTVDLTPRASFEAYVQQVRHTALPWHPGEVAEAESMRDALVETTSVRLTALQEHHQQLQRAHDALGRSNAELQRRNEELAQFAYVASHDLQEPLRILGTYSDILLHRYQGQLDERAQGYLRHIGEQVFRARQLVRDVLTLSNVTAQPPLTDVDLNRVWEDISPTLPWPADAQVECADLPHVHANVAQVQQLLTNVFGNAIKFRADRPLRIRFTGEQRGEWVHLAIRDNGIGIAQEHAEQVFVMFQRLQSRTDQLTGNGIGLAVCKKVVERHGGNIWIDGQVGEGTTVSFTLPAVSTKTRSSPPVMT</sequence>
<keyword evidence="8 13" id="KW-0418">Kinase</keyword>
<dbReference type="Gene3D" id="1.10.287.130">
    <property type="match status" value="1"/>
</dbReference>
<dbReference type="KEGG" id="ddr:Deide_3p02370"/>
<dbReference type="SUPFAM" id="SSF55785">
    <property type="entry name" value="PYP-like sensor domain (PAS domain)"/>
    <property type="match status" value="1"/>
</dbReference>
<dbReference type="SMART" id="SM00387">
    <property type="entry name" value="HATPase_c"/>
    <property type="match status" value="1"/>
</dbReference>
<keyword evidence="4" id="KW-0600">Photoreceptor protein</keyword>
<dbReference type="CDD" id="cd00082">
    <property type="entry name" value="HisKA"/>
    <property type="match status" value="1"/>
</dbReference>
<keyword evidence="7" id="KW-0808">Transferase</keyword>
<dbReference type="InterPro" id="IPR005467">
    <property type="entry name" value="His_kinase_dom"/>
</dbReference>
<evidence type="ECO:0000313" key="13">
    <source>
        <dbReference type="EMBL" id="ACO48198.1"/>
    </source>
</evidence>
<evidence type="ECO:0000259" key="11">
    <source>
        <dbReference type="PROSITE" id="PS50046"/>
    </source>
</evidence>
<protein>
    <recommendedName>
        <fullName evidence="3">histidine kinase</fullName>
        <ecNumber evidence="3">2.7.13.3</ecNumber>
    </recommendedName>
</protein>
<dbReference type="Gene3D" id="3.30.450.20">
    <property type="entry name" value="PAS domain"/>
    <property type="match status" value="1"/>
</dbReference>
<dbReference type="EMBL" id="CP001117">
    <property type="protein sequence ID" value="ACO48198.1"/>
    <property type="molecule type" value="Genomic_DNA"/>
</dbReference>
<geneLocation type="plasmid" evidence="14">
    <name>pDeide3</name>
</geneLocation>
<dbReference type="InterPro" id="IPR036097">
    <property type="entry name" value="HisK_dim/P_sf"/>
</dbReference>
<reference evidence="13 14" key="1">
    <citation type="journal article" date="2009" name="PLoS Genet.">
        <title>Alliance of proteomics and genomics to unravel the specificities of Sahara bacterium Deinococcus deserti.</title>
        <authorList>
            <person name="de Groot A."/>
            <person name="Dulermo R."/>
            <person name="Ortet P."/>
            <person name="Blanchard L."/>
            <person name="Guerin P."/>
            <person name="Fernandez B."/>
            <person name="Vacherie B."/>
            <person name="Dossat C."/>
            <person name="Jolivet E."/>
            <person name="Siguier P."/>
            <person name="Chandler M."/>
            <person name="Barakat M."/>
            <person name="Dedieu A."/>
            <person name="Barbe V."/>
            <person name="Heulin T."/>
            <person name="Sommer S."/>
            <person name="Achouak W."/>
            <person name="Armengaud J."/>
        </authorList>
    </citation>
    <scope>NUCLEOTIDE SEQUENCE [LARGE SCALE GENOMIC DNA]</scope>
    <source>
        <strain evidence="14">DSM 17065 / CIP 109153 / LMG 22923 / VCD115</strain>
        <plasmid evidence="14">pDeide3</plasmid>
    </source>
</reference>
<evidence type="ECO:0000259" key="12">
    <source>
        <dbReference type="PROSITE" id="PS50109"/>
    </source>
</evidence>
<comment type="catalytic activity">
    <reaction evidence="1">
        <text>ATP + protein L-histidine = ADP + protein N-phospho-L-histidine.</text>
        <dbReference type="EC" id="2.7.13.3"/>
    </reaction>
</comment>
<dbReference type="InterPro" id="IPR052162">
    <property type="entry name" value="Sensor_kinase/Photoreceptor"/>
</dbReference>
<comment type="similarity">
    <text evidence="2">In the N-terminal section; belongs to the phytochrome family.</text>
</comment>
<dbReference type="PANTHER" id="PTHR43304">
    <property type="entry name" value="PHYTOCHROME-LIKE PROTEIN CPH1"/>
    <property type="match status" value="1"/>
</dbReference>
<dbReference type="FunFam" id="3.30.565.10:FF:000006">
    <property type="entry name" value="Sensor histidine kinase WalK"/>
    <property type="match status" value="1"/>
</dbReference>
<keyword evidence="13" id="KW-0614">Plasmid</keyword>
<evidence type="ECO:0000256" key="7">
    <source>
        <dbReference type="ARBA" id="ARBA00022679"/>
    </source>
</evidence>
<dbReference type="PANTHER" id="PTHR43304:SF1">
    <property type="entry name" value="PAC DOMAIN-CONTAINING PROTEIN"/>
    <property type="match status" value="1"/>
</dbReference>
<dbReference type="GO" id="GO:0000155">
    <property type="term" value="F:phosphorelay sensor kinase activity"/>
    <property type="evidence" value="ECO:0007669"/>
    <property type="project" value="InterPro"/>
</dbReference>
<feature type="domain" description="Phytochrome chromophore attachment site" evidence="11">
    <location>
        <begin position="150"/>
        <end position="308"/>
    </location>
</feature>
<evidence type="ECO:0000256" key="6">
    <source>
        <dbReference type="ARBA" id="ARBA00022606"/>
    </source>
</evidence>
<evidence type="ECO:0000256" key="1">
    <source>
        <dbReference type="ARBA" id="ARBA00000085"/>
    </source>
</evidence>
<evidence type="ECO:0000313" key="14">
    <source>
        <dbReference type="Proteomes" id="UP000002208"/>
    </source>
</evidence>
<dbReference type="InterPro" id="IPR029016">
    <property type="entry name" value="GAF-like_dom_sf"/>
</dbReference>
<dbReference type="Pfam" id="PF08446">
    <property type="entry name" value="PAS_2"/>
    <property type="match status" value="1"/>
</dbReference>
<dbReference type="Gene3D" id="3.30.450.270">
    <property type="match status" value="1"/>
</dbReference>
<dbReference type="PRINTS" id="PR01033">
    <property type="entry name" value="PHYTOCHROME"/>
</dbReference>
<dbReference type="Gene3D" id="3.30.450.40">
    <property type="match status" value="1"/>
</dbReference>
<dbReference type="InterPro" id="IPR003018">
    <property type="entry name" value="GAF"/>
</dbReference>